<evidence type="ECO:0000313" key="3">
    <source>
        <dbReference type="Proteomes" id="UP000663852"/>
    </source>
</evidence>
<name>A0A815JPV2_ADIRI</name>
<reference evidence="2" key="1">
    <citation type="submission" date="2021-02" db="EMBL/GenBank/DDBJ databases">
        <authorList>
            <person name="Nowell W R."/>
        </authorList>
    </citation>
    <scope>NUCLEOTIDE SEQUENCE</scope>
</reference>
<evidence type="ECO:0000313" key="2">
    <source>
        <dbReference type="EMBL" id="CAF1379527.1"/>
    </source>
</evidence>
<dbReference type="EMBL" id="CAJNOJ010000297">
    <property type="protein sequence ID" value="CAF1379527.1"/>
    <property type="molecule type" value="Genomic_DNA"/>
</dbReference>
<organism evidence="2 3">
    <name type="scientific">Adineta ricciae</name>
    <name type="common">Rotifer</name>
    <dbReference type="NCBI Taxonomy" id="249248"/>
    <lineage>
        <taxon>Eukaryota</taxon>
        <taxon>Metazoa</taxon>
        <taxon>Spiralia</taxon>
        <taxon>Gnathifera</taxon>
        <taxon>Rotifera</taxon>
        <taxon>Eurotatoria</taxon>
        <taxon>Bdelloidea</taxon>
        <taxon>Adinetida</taxon>
        <taxon>Adinetidae</taxon>
        <taxon>Adineta</taxon>
    </lineage>
</organism>
<dbReference type="Proteomes" id="UP000663852">
    <property type="component" value="Unassembled WGS sequence"/>
</dbReference>
<accession>A0A815JPV2</accession>
<evidence type="ECO:0000256" key="1">
    <source>
        <dbReference type="SAM" id="MobiDB-lite"/>
    </source>
</evidence>
<comment type="caution">
    <text evidence="2">The sequence shown here is derived from an EMBL/GenBank/DDBJ whole genome shotgun (WGS) entry which is preliminary data.</text>
</comment>
<feature type="region of interest" description="Disordered" evidence="1">
    <location>
        <begin position="1"/>
        <end position="26"/>
    </location>
</feature>
<gene>
    <name evidence="2" type="ORF">EDS130_LOCUS34844</name>
</gene>
<dbReference type="AlphaFoldDB" id="A0A815JPV2"/>
<protein>
    <submittedName>
        <fullName evidence="2">Uncharacterized protein</fullName>
    </submittedName>
</protein>
<sequence>MTSDSSTFRYHGDHHGAARRLGNGTHQEGLDVGYGATAELETIGGFGNTLHNRPGVTVIVQWAPPFSTAYQQFICGNMRSIPMARMGNMTGHPIGGMGNYGAM</sequence>
<proteinExistence type="predicted"/>